<gene>
    <name evidence="1" type="ORF">RR42_m0028</name>
</gene>
<dbReference type="Proteomes" id="UP000031843">
    <property type="component" value="Chromosome main"/>
</dbReference>
<dbReference type="EMBL" id="CP010536">
    <property type="protein sequence ID" value="AJG17443.1"/>
    <property type="molecule type" value="Genomic_DNA"/>
</dbReference>
<protein>
    <submittedName>
        <fullName evidence="1">Uncharacterized protein</fullName>
    </submittedName>
</protein>
<keyword evidence="2" id="KW-1185">Reference proteome</keyword>
<evidence type="ECO:0000313" key="2">
    <source>
        <dbReference type="Proteomes" id="UP000031843"/>
    </source>
</evidence>
<reference evidence="1 2" key="1">
    <citation type="journal article" date="2015" name="Genome Announc.">
        <title>Complete Genome Sequence of Cupriavidus basilensis 4G11, Isolated from the Oak Ridge Field Research Center Site.</title>
        <authorList>
            <person name="Ray J."/>
            <person name="Waters R.J."/>
            <person name="Skerker J.M."/>
            <person name="Kuehl J.V."/>
            <person name="Price M.N."/>
            <person name="Huang J."/>
            <person name="Chakraborty R."/>
            <person name="Arkin A.P."/>
            <person name="Deutschbauer A."/>
        </authorList>
    </citation>
    <scope>NUCLEOTIDE SEQUENCE [LARGE SCALE GENOMIC DNA]</scope>
    <source>
        <strain evidence="1">4G11</strain>
    </source>
</reference>
<name>A0A0C4Y3R6_9BURK</name>
<organism evidence="1 2">
    <name type="scientific">Cupriavidus basilensis</name>
    <dbReference type="NCBI Taxonomy" id="68895"/>
    <lineage>
        <taxon>Bacteria</taxon>
        <taxon>Pseudomonadati</taxon>
        <taxon>Pseudomonadota</taxon>
        <taxon>Betaproteobacteria</taxon>
        <taxon>Burkholderiales</taxon>
        <taxon>Burkholderiaceae</taxon>
        <taxon>Cupriavidus</taxon>
    </lineage>
</organism>
<proteinExistence type="predicted"/>
<accession>A0A0C4Y3R6</accession>
<dbReference type="AlphaFoldDB" id="A0A0C4Y3R6"/>
<evidence type="ECO:0000313" key="1">
    <source>
        <dbReference type="EMBL" id="AJG17443.1"/>
    </source>
</evidence>
<sequence>MLRAGCGWRGLRGAGVAVAFSPNAPAKAPPASIAIAAVAAL</sequence>
<dbReference type="KEGG" id="cbw:RR42_m0028"/>